<comment type="similarity">
    <text evidence="3">Belongs to the aconitase/IPM isomerase family.</text>
</comment>
<dbReference type="KEGG" id="afo:Afer_1408"/>
<gene>
    <name evidence="15" type="ordered locus">Afer_1408</name>
</gene>
<dbReference type="InterPro" id="IPR015932">
    <property type="entry name" value="Aconitase_dom2"/>
</dbReference>
<evidence type="ECO:0000256" key="1">
    <source>
        <dbReference type="ARBA" id="ARBA00001966"/>
    </source>
</evidence>
<keyword evidence="9" id="KW-0411">Iron-sulfur</keyword>
<dbReference type="AlphaFoldDB" id="C7M024"/>
<dbReference type="InterPro" id="IPR006248">
    <property type="entry name" value="Aconitase_mito-like"/>
</dbReference>
<proteinExistence type="inferred from homology"/>
<evidence type="ECO:0000256" key="12">
    <source>
        <dbReference type="ARBA" id="ARBA00029682"/>
    </source>
</evidence>
<dbReference type="GO" id="GO:0003994">
    <property type="term" value="F:aconitate hydratase activity"/>
    <property type="evidence" value="ECO:0007669"/>
    <property type="project" value="UniProtKB-EC"/>
</dbReference>
<dbReference type="PANTHER" id="PTHR43160:SF3">
    <property type="entry name" value="ACONITATE HYDRATASE, MITOCHONDRIAL"/>
    <property type="match status" value="1"/>
</dbReference>
<dbReference type="InterPro" id="IPR036008">
    <property type="entry name" value="Aconitase_4Fe-4S_dom"/>
</dbReference>
<evidence type="ECO:0000256" key="5">
    <source>
        <dbReference type="ARBA" id="ARBA00022532"/>
    </source>
</evidence>
<feature type="domain" description="Aconitase A/isopropylmalate dehydratase small subunit swivel" evidence="14">
    <location>
        <begin position="557"/>
        <end position="684"/>
    </location>
</feature>
<dbReference type="Pfam" id="PF00694">
    <property type="entry name" value="Aconitase_C"/>
    <property type="match status" value="1"/>
</dbReference>
<evidence type="ECO:0000259" key="13">
    <source>
        <dbReference type="Pfam" id="PF00330"/>
    </source>
</evidence>
<dbReference type="UniPathway" id="UPA00946"/>
<keyword evidence="7" id="KW-0809">Transit peptide</keyword>
<keyword evidence="8" id="KW-0408">Iron</keyword>
<evidence type="ECO:0000256" key="3">
    <source>
        <dbReference type="ARBA" id="ARBA00007185"/>
    </source>
</evidence>
<dbReference type="PANTHER" id="PTHR43160">
    <property type="entry name" value="ACONITATE HYDRATASE B"/>
    <property type="match status" value="1"/>
</dbReference>
<dbReference type="InterPro" id="IPR001030">
    <property type="entry name" value="Acoase/IPM_deHydtase_lsu_aba"/>
</dbReference>
<dbReference type="GO" id="GO:0005829">
    <property type="term" value="C:cytosol"/>
    <property type="evidence" value="ECO:0007669"/>
    <property type="project" value="TreeGrafter"/>
</dbReference>
<keyword evidence="5" id="KW-0816">Tricarboxylic acid cycle</keyword>
<evidence type="ECO:0000256" key="7">
    <source>
        <dbReference type="ARBA" id="ARBA00022946"/>
    </source>
</evidence>
<evidence type="ECO:0000256" key="8">
    <source>
        <dbReference type="ARBA" id="ARBA00023004"/>
    </source>
</evidence>
<dbReference type="PROSITE" id="PS01244">
    <property type="entry name" value="ACONITASE_2"/>
    <property type="match status" value="1"/>
</dbReference>
<dbReference type="SUPFAM" id="SSF53732">
    <property type="entry name" value="Aconitase iron-sulfur domain"/>
    <property type="match status" value="1"/>
</dbReference>
<dbReference type="Pfam" id="PF00330">
    <property type="entry name" value="Aconitase"/>
    <property type="match status" value="1"/>
</dbReference>
<dbReference type="Proteomes" id="UP000000771">
    <property type="component" value="Chromosome"/>
</dbReference>
<feature type="domain" description="Aconitase/3-isopropylmalate dehydratase large subunit alpha/beta/alpha" evidence="13">
    <location>
        <begin position="39"/>
        <end position="481"/>
    </location>
</feature>
<evidence type="ECO:0000313" key="15">
    <source>
        <dbReference type="EMBL" id="ACU54332.1"/>
    </source>
</evidence>
<evidence type="ECO:0000256" key="4">
    <source>
        <dbReference type="ARBA" id="ARBA00012926"/>
    </source>
</evidence>
<evidence type="ECO:0000256" key="10">
    <source>
        <dbReference type="ARBA" id="ARBA00023239"/>
    </source>
</evidence>
<dbReference type="STRING" id="525909.Afer_1408"/>
<dbReference type="InterPro" id="IPR050926">
    <property type="entry name" value="Aconitase/IPM_isomerase"/>
</dbReference>
<evidence type="ECO:0000256" key="2">
    <source>
        <dbReference type="ARBA" id="ARBA00004717"/>
    </source>
</evidence>
<dbReference type="InterPro" id="IPR015928">
    <property type="entry name" value="Aconitase/3IPM_dehydase_swvl"/>
</dbReference>
<dbReference type="RefSeq" id="WP_015798815.1">
    <property type="nucleotide sequence ID" value="NC_013124.1"/>
</dbReference>
<dbReference type="SUPFAM" id="SSF52016">
    <property type="entry name" value="LeuD/IlvD-like"/>
    <property type="match status" value="1"/>
</dbReference>
<dbReference type="NCBIfam" id="NF005558">
    <property type="entry name" value="PRK07229.1"/>
    <property type="match status" value="1"/>
</dbReference>
<comment type="pathway">
    <text evidence="2">Carbohydrate metabolism; tricarboxylic acid cycle; isocitrate from oxaloacetate: step 2/2.</text>
</comment>
<dbReference type="GO" id="GO:0006099">
    <property type="term" value="P:tricarboxylic acid cycle"/>
    <property type="evidence" value="ECO:0007669"/>
    <property type="project" value="UniProtKB-UniPathway"/>
</dbReference>
<dbReference type="FunFam" id="3.40.1060.10:FF:000001">
    <property type="entry name" value="Aconitate hydratase, mitochondrial"/>
    <property type="match status" value="1"/>
</dbReference>
<evidence type="ECO:0000259" key="14">
    <source>
        <dbReference type="Pfam" id="PF00694"/>
    </source>
</evidence>
<keyword evidence="10 15" id="KW-0456">Lyase</keyword>
<evidence type="ECO:0000256" key="11">
    <source>
        <dbReference type="ARBA" id="ARBA00023501"/>
    </source>
</evidence>
<dbReference type="Gene3D" id="3.20.19.10">
    <property type="entry name" value="Aconitase, domain 4"/>
    <property type="match status" value="1"/>
</dbReference>
<protein>
    <recommendedName>
        <fullName evidence="4">aconitate hydratase</fullName>
        <ecNumber evidence="4">4.2.1.3</ecNumber>
    </recommendedName>
    <alternativeName>
        <fullName evidence="12">Citrate hydro-lyase</fullName>
    </alternativeName>
</protein>
<dbReference type="UniPathway" id="UPA00223">
    <property type="reaction ID" value="UER00718"/>
</dbReference>
<dbReference type="InterPro" id="IPR000573">
    <property type="entry name" value="AconitaseA/IPMdHydase_ssu_swvl"/>
</dbReference>
<keyword evidence="16" id="KW-1185">Reference proteome</keyword>
<dbReference type="EC" id="4.2.1.3" evidence="4"/>
<name>C7M024_ACIFD</name>
<evidence type="ECO:0000256" key="6">
    <source>
        <dbReference type="ARBA" id="ARBA00022723"/>
    </source>
</evidence>
<dbReference type="HOGENOM" id="CLU_006714_2_2_11"/>
<comment type="catalytic activity">
    <reaction evidence="11">
        <text>citrate = D-threo-isocitrate</text>
        <dbReference type="Rhea" id="RHEA:10336"/>
        <dbReference type="ChEBI" id="CHEBI:15562"/>
        <dbReference type="ChEBI" id="CHEBI:16947"/>
        <dbReference type="EC" id="4.2.1.3"/>
    </reaction>
</comment>
<sequence length="755" mass="81768">MAEVRDTTPAALVAKALARYEEVASVLRERLGRPLTFAEKVLYAHLRHPERAELERGVSWIELDPDRVAMQDATAQMALLQFMVADLPEVRVPTTVHCDHLIQAERGADDDLAAARVTNREVYDFLSSVSARYGIGFWEPGAGIIHQVVLEQYAFPGGMIIGTDSHTPNAGGLGMVAIGVGGADAVDVMVGDPFTVRMPRLIGVRLTGRPNGWTSAKDVILRVAEILTVKGGTGAVVEYFGPGARALSTTGKATICNMGAEIGATCSLFPADDHAVAYLRATGRDEIAALVEARLGSLEADPEVEEDPARYFDQVIEIDLDTLEPQIVGPATPDLGRGVGSIGREAREHGWPLELSSALVGSCTNSSYEDIARAASVARWASARGLRVRTPLLVTPGSERIRATIERDGLLRDLEAIGATVLANACGPCIGQWHRTDIEPGTTNSIITSYNRNFPRRNDGNAATLAFIASPEVVVAYALAGTLDFNPLTDELAGERLPEPEGLELPSAGLAREVRGFVAPPADGSAIEVRIDPASERLQVLTPFEPFEGGDLVGLVVLAKAVGKCTTDHISAAGPWLRYRGHLDNISRNLFLGVQNAFAAEPGHGWCQIHQADEPLPEIARHYRDAGQGWVMIGDENYGEGSSREHAAMEPRYLGARAIIARSFARIHETNLKKQGMLPLTFTDPADYERIERDDRVDLVGLDELAPDQPIRAVVHRPDGTSFDLELRHTFSEDQIAWFRAGSALNMIRQRHHHG</sequence>
<evidence type="ECO:0000313" key="16">
    <source>
        <dbReference type="Proteomes" id="UP000000771"/>
    </source>
</evidence>
<organism evidence="15 16">
    <name type="scientific">Acidimicrobium ferrooxidans (strain DSM 10331 / JCM 15462 / NBRC 103882 / ICP)</name>
    <dbReference type="NCBI Taxonomy" id="525909"/>
    <lineage>
        <taxon>Bacteria</taxon>
        <taxon>Bacillati</taxon>
        <taxon>Actinomycetota</taxon>
        <taxon>Acidimicrobiia</taxon>
        <taxon>Acidimicrobiales</taxon>
        <taxon>Acidimicrobiaceae</taxon>
        <taxon>Acidimicrobium</taxon>
    </lineage>
</organism>
<keyword evidence="6" id="KW-0479">Metal-binding</keyword>
<dbReference type="EMBL" id="CP001631">
    <property type="protein sequence ID" value="ACU54332.1"/>
    <property type="molecule type" value="Genomic_DNA"/>
</dbReference>
<dbReference type="FunFam" id="3.30.499.10:FF:000004">
    <property type="entry name" value="Aconitate hydratase, mitochondrial"/>
    <property type="match status" value="1"/>
</dbReference>
<dbReference type="eggNOG" id="COG1048">
    <property type="taxonomic scope" value="Bacteria"/>
</dbReference>
<dbReference type="InterPro" id="IPR015931">
    <property type="entry name" value="Acnase/IPM_dHydase_lsu_aba_1/3"/>
</dbReference>
<comment type="cofactor">
    <cofactor evidence="1">
        <name>[4Fe-4S] cluster</name>
        <dbReference type="ChEBI" id="CHEBI:49883"/>
    </cofactor>
</comment>
<dbReference type="InterPro" id="IPR018136">
    <property type="entry name" value="Aconitase_4Fe-4S_BS"/>
</dbReference>
<dbReference type="FunFam" id="3.20.19.10:FF:000002">
    <property type="entry name" value="Aconitate hydratase, mitochondrial"/>
    <property type="match status" value="1"/>
</dbReference>
<dbReference type="PROSITE" id="PS00450">
    <property type="entry name" value="ACONITASE_1"/>
    <property type="match status" value="1"/>
</dbReference>
<dbReference type="Gene3D" id="3.40.1060.10">
    <property type="entry name" value="Aconitase, Domain 2"/>
    <property type="match status" value="1"/>
</dbReference>
<evidence type="ECO:0000256" key="9">
    <source>
        <dbReference type="ARBA" id="ARBA00023014"/>
    </source>
</evidence>
<dbReference type="GO" id="GO:0046872">
    <property type="term" value="F:metal ion binding"/>
    <property type="evidence" value="ECO:0007669"/>
    <property type="project" value="UniProtKB-KW"/>
</dbReference>
<dbReference type="PRINTS" id="PR00415">
    <property type="entry name" value="ACONITASE"/>
</dbReference>
<dbReference type="NCBIfam" id="TIGR01340">
    <property type="entry name" value="aconitase_mito"/>
    <property type="match status" value="1"/>
</dbReference>
<dbReference type="GO" id="GO:0051539">
    <property type="term" value="F:4 iron, 4 sulfur cluster binding"/>
    <property type="evidence" value="ECO:0007669"/>
    <property type="project" value="InterPro"/>
</dbReference>
<accession>C7M024</accession>
<reference evidence="15 16" key="1">
    <citation type="journal article" date="2009" name="Stand. Genomic Sci.">
        <title>Complete genome sequence of Acidimicrobium ferrooxidans type strain (ICP).</title>
        <authorList>
            <person name="Clum A."/>
            <person name="Nolan M."/>
            <person name="Lang E."/>
            <person name="Glavina Del Rio T."/>
            <person name="Tice H."/>
            <person name="Copeland A."/>
            <person name="Cheng J.F."/>
            <person name="Lucas S."/>
            <person name="Chen F."/>
            <person name="Bruce D."/>
            <person name="Goodwin L."/>
            <person name="Pitluck S."/>
            <person name="Ivanova N."/>
            <person name="Mavrommatis K."/>
            <person name="Mikhailova N."/>
            <person name="Pati A."/>
            <person name="Chen A."/>
            <person name="Palaniappan K."/>
            <person name="Goker M."/>
            <person name="Spring S."/>
            <person name="Land M."/>
            <person name="Hauser L."/>
            <person name="Chang Y.J."/>
            <person name="Jeffries C.C."/>
            <person name="Chain P."/>
            <person name="Bristow J."/>
            <person name="Eisen J.A."/>
            <person name="Markowitz V."/>
            <person name="Hugenholtz P."/>
            <person name="Kyrpides N.C."/>
            <person name="Klenk H.P."/>
            <person name="Lapidus A."/>
        </authorList>
    </citation>
    <scope>NUCLEOTIDE SEQUENCE [LARGE SCALE GENOMIC DNA]</scope>
    <source>
        <strain evidence="16">DSM 10331 / JCM 15462 / NBRC 103882 / ICP</strain>
    </source>
</reference>
<dbReference type="OrthoDB" id="9764318at2"/>
<dbReference type="Gene3D" id="3.30.499.10">
    <property type="entry name" value="Aconitase, domain 3"/>
    <property type="match status" value="2"/>
</dbReference>